<dbReference type="SUPFAM" id="SSF56655">
    <property type="entry name" value="Carbohydrate phosphatase"/>
    <property type="match status" value="1"/>
</dbReference>
<evidence type="ECO:0000256" key="2">
    <source>
        <dbReference type="ARBA" id="ARBA00022801"/>
    </source>
</evidence>
<gene>
    <name evidence="4" type="ORF">GII31_12925</name>
</gene>
<dbReference type="Gene3D" id="3.30.540.10">
    <property type="entry name" value="Fructose-1,6-Bisphosphatase, subunit A, domain 1"/>
    <property type="match status" value="1"/>
</dbReference>
<evidence type="ECO:0000313" key="4">
    <source>
        <dbReference type="EMBL" id="QHN35641.1"/>
    </source>
</evidence>
<dbReference type="Pfam" id="PF00459">
    <property type="entry name" value="Inositol_P"/>
    <property type="match status" value="1"/>
</dbReference>
<dbReference type="PANTHER" id="PTHR20854:SF4">
    <property type="entry name" value="INOSITOL-1-MONOPHOSPHATASE-RELATED"/>
    <property type="match status" value="1"/>
</dbReference>
<evidence type="ECO:0000313" key="5">
    <source>
        <dbReference type="Proteomes" id="UP001059836"/>
    </source>
</evidence>
<sequence length="274" mass="28211">MTADLDYSRLLHVAGSILDGAVGEFRDGVGAPSAVAKSATDFATQVDLDLERRLTAELAERTQIPVHGEEFGGPDLDTGAVWVLDPVDGTYNYSTGVPLTGILLGLLVDGDPVLGLTWLPLQDRRYAAHVDGPLLVDGEPAPSLTGTALATSVLAYGPFNAAHGGRFAGAVRADVVRALSSRAARLRMTGSTGVDLSFTAAGIFGGAVIFGRHAWDNAPGAALVRAAGGVATDLAGRPWTVNSSSLVVGAPGLHAELMEVITDASGGRWNEDAE</sequence>
<keyword evidence="5" id="KW-1185">Reference proteome</keyword>
<dbReference type="Proteomes" id="UP001059836">
    <property type="component" value="Chromosome"/>
</dbReference>
<name>A0ABX6IJ28_9ACTN</name>
<dbReference type="PANTHER" id="PTHR20854">
    <property type="entry name" value="INOSITOL MONOPHOSPHATASE"/>
    <property type="match status" value="1"/>
</dbReference>
<organism evidence="4 5">
    <name type="scientific">Gordonia pseudamarae</name>
    <dbReference type="NCBI Taxonomy" id="2831662"/>
    <lineage>
        <taxon>Bacteria</taxon>
        <taxon>Bacillati</taxon>
        <taxon>Actinomycetota</taxon>
        <taxon>Actinomycetes</taxon>
        <taxon>Mycobacteriales</taxon>
        <taxon>Gordoniaceae</taxon>
        <taxon>Gordonia</taxon>
    </lineage>
</organism>
<keyword evidence="1" id="KW-0479">Metal-binding</keyword>
<proteinExistence type="predicted"/>
<keyword evidence="2" id="KW-0378">Hydrolase</keyword>
<dbReference type="InterPro" id="IPR000760">
    <property type="entry name" value="Inositol_monophosphatase-like"/>
</dbReference>
<keyword evidence="3" id="KW-0460">Magnesium</keyword>
<dbReference type="PROSITE" id="PS00629">
    <property type="entry name" value="IMP_1"/>
    <property type="match status" value="1"/>
</dbReference>
<dbReference type="InterPro" id="IPR020583">
    <property type="entry name" value="Inositol_monoP_metal-BS"/>
</dbReference>
<protein>
    <submittedName>
        <fullName evidence="4">Inositol monophosphatase</fullName>
    </submittedName>
</protein>
<evidence type="ECO:0000256" key="3">
    <source>
        <dbReference type="ARBA" id="ARBA00022842"/>
    </source>
</evidence>
<dbReference type="PRINTS" id="PR00377">
    <property type="entry name" value="IMPHPHTASES"/>
</dbReference>
<dbReference type="RefSeq" id="WP_213243640.1">
    <property type="nucleotide sequence ID" value="NZ_CP045806.1"/>
</dbReference>
<dbReference type="EMBL" id="CP045809">
    <property type="protein sequence ID" value="QHN35641.1"/>
    <property type="molecule type" value="Genomic_DNA"/>
</dbReference>
<dbReference type="Gene3D" id="3.40.190.80">
    <property type="match status" value="1"/>
</dbReference>
<dbReference type="CDD" id="cd01637">
    <property type="entry name" value="IMPase_like"/>
    <property type="match status" value="1"/>
</dbReference>
<reference evidence="4" key="1">
    <citation type="journal article" date="2021" name="Nat. Microbiol.">
        <title>Cocultivation of an ultrasmall environmental parasitic bacterium with lytic ability against bacteria associated with wastewater foams.</title>
        <authorList>
            <person name="Batinovic S."/>
            <person name="Rose J.J.A."/>
            <person name="Ratcliffe J."/>
            <person name="Seviour R.J."/>
            <person name="Petrovski S."/>
        </authorList>
    </citation>
    <scope>NUCLEOTIDE SEQUENCE</scope>
    <source>
        <strain evidence="4">CON9</strain>
    </source>
</reference>
<accession>A0ABX6IJ28</accession>
<evidence type="ECO:0000256" key="1">
    <source>
        <dbReference type="ARBA" id="ARBA00022723"/>
    </source>
</evidence>